<evidence type="ECO:0000256" key="2">
    <source>
        <dbReference type="ARBA" id="ARBA00022679"/>
    </source>
</evidence>
<keyword evidence="4" id="KW-0472">Membrane</keyword>
<dbReference type="PANTHER" id="PTHR10434">
    <property type="entry name" value="1-ACYL-SN-GLYCEROL-3-PHOSPHATE ACYLTRANSFERASE"/>
    <property type="match status" value="1"/>
</dbReference>
<evidence type="ECO:0000313" key="7">
    <source>
        <dbReference type="Proteomes" id="UP000008514"/>
    </source>
</evidence>
<dbReference type="RefSeq" id="WP_015024359.1">
    <property type="nucleotide sequence ID" value="NC_018721.1"/>
</dbReference>
<reference evidence="6" key="1">
    <citation type="submission" date="2006-03" db="EMBL/GenBank/DDBJ databases">
        <authorList>
            <person name="Bowman J."/>
            <person name="Ferriera S."/>
            <person name="Johnson J."/>
            <person name="Kravitz S."/>
            <person name="Halpern A."/>
            <person name="Remington K."/>
            <person name="Beeson K."/>
            <person name="Tran B."/>
            <person name="Rogers Y.-H."/>
            <person name="Friedman R."/>
            <person name="Venter J.C."/>
        </authorList>
    </citation>
    <scope>NUCLEOTIDE SEQUENCE [LARGE SCALE GENOMIC DNA]</scope>
    <source>
        <strain evidence="6">ATCC 700755</strain>
    </source>
</reference>
<keyword evidence="4" id="KW-1133">Transmembrane helix</keyword>
<dbReference type="EMBL" id="CP003879">
    <property type="protein sequence ID" value="AFU68773.1"/>
    <property type="molecule type" value="Genomic_DNA"/>
</dbReference>
<evidence type="ECO:0000313" key="6">
    <source>
        <dbReference type="EMBL" id="AFU68773.1"/>
    </source>
</evidence>
<organism evidence="6 7">
    <name type="scientific">Psychroflexus torquis (strain ATCC 700755 / CIP 106069 / ACAM 623)</name>
    <dbReference type="NCBI Taxonomy" id="313595"/>
    <lineage>
        <taxon>Bacteria</taxon>
        <taxon>Pseudomonadati</taxon>
        <taxon>Bacteroidota</taxon>
        <taxon>Flavobacteriia</taxon>
        <taxon>Flavobacteriales</taxon>
        <taxon>Flavobacteriaceae</taxon>
        <taxon>Psychroflexus</taxon>
    </lineage>
</organism>
<evidence type="ECO:0000259" key="5">
    <source>
        <dbReference type="SMART" id="SM00563"/>
    </source>
</evidence>
<comment type="pathway">
    <text evidence="1">Lipid metabolism.</text>
</comment>
<keyword evidence="7" id="KW-1185">Reference proteome</keyword>
<gene>
    <name evidence="6" type="ordered locus">P700755_001976</name>
</gene>
<dbReference type="PANTHER" id="PTHR10434:SF11">
    <property type="entry name" value="1-ACYL-SN-GLYCEROL-3-PHOSPHATE ACYLTRANSFERASE"/>
    <property type="match status" value="1"/>
</dbReference>
<dbReference type="AlphaFoldDB" id="K4IG26"/>
<keyword evidence="4" id="KW-0812">Transmembrane</keyword>
<dbReference type="KEGG" id="ptq:P700755_001976"/>
<dbReference type="OrthoDB" id="9803035at2"/>
<keyword evidence="2" id="KW-0808">Transferase</keyword>
<evidence type="ECO:0000256" key="3">
    <source>
        <dbReference type="ARBA" id="ARBA00023315"/>
    </source>
</evidence>
<dbReference type="Pfam" id="PF01553">
    <property type="entry name" value="Acyltransferase"/>
    <property type="match status" value="1"/>
</dbReference>
<dbReference type="GO" id="GO:0003841">
    <property type="term" value="F:1-acylglycerol-3-phosphate O-acyltransferase activity"/>
    <property type="evidence" value="ECO:0007669"/>
    <property type="project" value="TreeGrafter"/>
</dbReference>
<feature type="domain" description="Phospholipid/glycerol acyltransferase" evidence="5">
    <location>
        <begin position="76"/>
        <end position="195"/>
    </location>
</feature>
<sequence>MKKVFSYSLSVIFYLFFGLTLLVFHAYQWIAFNAFGYQAHKKSVDILNFFLLRCLNIVGTRFQYTNSFTFETDRPHIIVCNHQSMFDLPPLIWYMRKLHPKFISKKELAKGVPSISYNLRHGGSVLIDRKNATQALGEIKKLGIYISETKRSAVIFPEGTRSKTGQIKKFASKGLIALLETCPEAVVVPVCVNNSWKLQHHGMFPLGVGVFLKLEVLKPHEAKNFKIPELIELLEEQISGQVQKN</sequence>
<dbReference type="GO" id="GO:0006654">
    <property type="term" value="P:phosphatidic acid biosynthetic process"/>
    <property type="evidence" value="ECO:0007669"/>
    <property type="project" value="TreeGrafter"/>
</dbReference>
<dbReference type="SMART" id="SM00563">
    <property type="entry name" value="PlsC"/>
    <property type="match status" value="1"/>
</dbReference>
<keyword evidence="3" id="KW-0012">Acyltransferase</keyword>
<accession>K4IG26</accession>
<dbReference type="InterPro" id="IPR002123">
    <property type="entry name" value="Plipid/glycerol_acylTrfase"/>
</dbReference>
<evidence type="ECO:0000256" key="4">
    <source>
        <dbReference type="SAM" id="Phobius"/>
    </source>
</evidence>
<proteinExistence type="predicted"/>
<feature type="transmembrane region" description="Helical" evidence="4">
    <location>
        <begin position="12"/>
        <end position="32"/>
    </location>
</feature>
<dbReference type="HOGENOM" id="CLU_027938_6_4_10"/>
<dbReference type="SUPFAM" id="SSF69593">
    <property type="entry name" value="Glycerol-3-phosphate (1)-acyltransferase"/>
    <property type="match status" value="1"/>
</dbReference>
<dbReference type="STRING" id="313595.P700755_001976"/>
<dbReference type="Proteomes" id="UP000008514">
    <property type="component" value="Chromosome"/>
</dbReference>
<protein>
    <submittedName>
        <fullName evidence="6">Acyltransferase associated with phospholipid biosynthesis PlsC-like protein</fullName>
    </submittedName>
</protein>
<name>K4IG26_PSYTT</name>
<reference evidence="6" key="2">
    <citation type="submission" date="2012-09" db="EMBL/GenBank/DDBJ databases">
        <title>The complete sequence of Psychroflexus torquis an extreme psychrophile from sea-ice that is stimulated by light.</title>
        <authorList>
            <person name="Feng S."/>
            <person name="Powell S.M."/>
            <person name="Bowman J.P."/>
        </authorList>
    </citation>
    <scope>NUCLEOTIDE SEQUENCE [LARGE SCALE GENOMIC DNA]</scope>
    <source>
        <strain evidence="6">ATCC 700755</strain>
    </source>
</reference>
<dbReference type="CDD" id="cd07989">
    <property type="entry name" value="LPLAT_AGPAT-like"/>
    <property type="match status" value="1"/>
</dbReference>
<evidence type="ECO:0000256" key="1">
    <source>
        <dbReference type="ARBA" id="ARBA00005189"/>
    </source>
</evidence>
<dbReference type="eggNOG" id="COG0204">
    <property type="taxonomic scope" value="Bacteria"/>
</dbReference>